<organism evidence="8 9">
    <name type="scientific">Selenomonas bovis</name>
    <dbReference type="NCBI Taxonomy" id="416586"/>
    <lineage>
        <taxon>Bacteria</taxon>
        <taxon>Bacillati</taxon>
        <taxon>Bacillota</taxon>
        <taxon>Negativicutes</taxon>
        <taxon>Selenomonadales</taxon>
        <taxon>Selenomonadaceae</taxon>
        <taxon>Selenomonas</taxon>
    </lineage>
</organism>
<dbReference type="Pfam" id="PF00155">
    <property type="entry name" value="Aminotran_1_2"/>
    <property type="match status" value="1"/>
</dbReference>
<name>A0A848B7L1_9FIRM</name>
<evidence type="ECO:0000256" key="4">
    <source>
        <dbReference type="ARBA" id="ARBA00022576"/>
    </source>
</evidence>
<dbReference type="GO" id="GO:0006520">
    <property type="term" value="P:amino acid metabolic process"/>
    <property type="evidence" value="ECO:0007669"/>
    <property type="project" value="InterPro"/>
</dbReference>
<evidence type="ECO:0000313" key="9">
    <source>
        <dbReference type="Proteomes" id="UP000543804"/>
    </source>
</evidence>
<dbReference type="InterPro" id="IPR000796">
    <property type="entry name" value="Asp_trans"/>
</dbReference>
<gene>
    <name evidence="8" type="ORF">HF878_00845</name>
</gene>
<keyword evidence="5 8" id="KW-0808">Transferase</keyword>
<keyword evidence="9" id="KW-1185">Reference proteome</keyword>
<dbReference type="Proteomes" id="UP000543804">
    <property type="component" value="Unassembled WGS sequence"/>
</dbReference>
<dbReference type="PANTHER" id="PTHR11879:SF22">
    <property type="entry name" value="ASPARTATE AMINOTRANSFERASE, MITOCHONDRIAL"/>
    <property type="match status" value="1"/>
</dbReference>
<dbReference type="GO" id="GO:0030170">
    <property type="term" value="F:pyridoxal phosphate binding"/>
    <property type="evidence" value="ECO:0007669"/>
    <property type="project" value="InterPro"/>
</dbReference>
<dbReference type="Gene3D" id="3.90.1150.10">
    <property type="entry name" value="Aspartate Aminotransferase, domain 1"/>
    <property type="match status" value="1"/>
</dbReference>
<dbReference type="InterPro" id="IPR015422">
    <property type="entry name" value="PyrdxlP-dep_Trfase_small"/>
</dbReference>
<evidence type="ECO:0000256" key="5">
    <source>
        <dbReference type="ARBA" id="ARBA00022679"/>
    </source>
</evidence>
<evidence type="ECO:0000313" key="8">
    <source>
        <dbReference type="EMBL" id="NMD98034.1"/>
    </source>
</evidence>
<accession>A0A848B7L1</accession>
<protein>
    <submittedName>
        <fullName evidence="8">Aminotransferase class I/II-fold pyridoxal phosphate-dependent enzyme</fullName>
    </submittedName>
</protein>
<comment type="similarity">
    <text evidence="2">Belongs to the class-I pyridoxal-phosphate-dependent aminotransferase family.</text>
</comment>
<evidence type="ECO:0000256" key="1">
    <source>
        <dbReference type="ARBA" id="ARBA00001933"/>
    </source>
</evidence>
<comment type="caution">
    <text evidence="8">The sequence shown here is derived from an EMBL/GenBank/DDBJ whole genome shotgun (WGS) entry which is preliminary data.</text>
</comment>
<evidence type="ECO:0000256" key="2">
    <source>
        <dbReference type="ARBA" id="ARBA00007441"/>
    </source>
</evidence>
<keyword evidence="6" id="KW-0663">Pyridoxal phosphate</keyword>
<evidence type="ECO:0000256" key="6">
    <source>
        <dbReference type="ARBA" id="ARBA00022898"/>
    </source>
</evidence>
<feature type="domain" description="Aminotransferase class I/classII large" evidence="7">
    <location>
        <begin position="52"/>
        <end position="390"/>
    </location>
</feature>
<comment type="subunit">
    <text evidence="3">Homodimer.</text>
</comment>
<evidence type="ECO:0000256" key="3">
    <source>
        <dbReference type="ARBA" id="ARBA00011738"/>
    </source>
</evidence>
<dbReference type="AlphaFoldDB" id="A0A848B7L1"/>
<dbReference type="GO" id="GO:0042802">
    <property type="term" value="F:identical protein binding"/>
    <property type="evidence" value="ECO:0007669"/>
    <property type="project" value="TreeGrafter"/>
</dbReference>
<dbReference type="EMBL" id="JABAFA010000001">
    <property type="protein sequence ID" value="NMD98034.1"/>
    <property type="molecule type" value="Genomic_DNA"/>
</dbReference>
<reference evidence="8 9" key="1">
    <citation type="submission" date="2020-04" db="EMBL/GenBank/DDBJ databases">
        <authorList>
            <person name="Hitch T.C.A."/>
            <person name="Wylensek D."/>
            <person name="Clavel T."/>
        </authorList>
    </citation>
    <scope>NUCLEOTIDE SEQUENCE [LARGE SCALE GENOMIC DNA]</scope>
    <source>
        <strain evidence="8 9">PG-130-P53-12</strain>
    </source>
</reference>
<dbReference type="InterPro" id="IPR015421">
    <property type="entry name" value="PyrdxlP-dep_Trfase_major"/>
</dbReference>
<dbReference type="InterPro" id="IPR004839">
    <property type="entry name" value="Aminotransferase_I/II_large"/>
</dbReference>
<dbReference type="GO" id="GO:0008483">
    <property type="term" value="F:transaminase activity"/>
    <property type="evidence" value="ECO:0007669"/>
    <property type="project" value="UniProtKB-KW"/>
</dbReference>
<comment type="cofactor">
    <cofactor evidence="1">
        <name>pyridoxal 5'-phosphate</name>
        <dbReference type="ChEBI" id="CHEBI:597326"/>
    </cofactor>
</comment>
<keyword evidence="4 8" id="KW-0032">Aminotransferase</keyword>
<sequence>MIRQVEQLRRSYQMTNSMAASHARDKRLTDAIFGASAACREAVAKYGAEKVTNATIGTMIDDDGKLACLPTMERVYRSLPMEDIIAYAPISGLPDYLDAVIDLTFADHKPEGYCGAVATAGGTGAIHHAVANYAERGTYVLTSDWFWGTYNVICNECGCKLANYTLFDEQQHFNIAAYTAKVDEIMKGQDSLLVIINTPAHNPTGFSLTEEDWDAVLALTKKYAAQGKKMSILVDIAYIDYAGEKNETRAFMDKFAGLPDNVLIMFSFSMSKGYTMYGQRTGAIIAVSSSEAVIDEFKEINKYTSRATWSNINRGAMTLLTRIQQDKAALAQFEKERDDFYKLIQHRGDIFMQEAKACGLKALPYKGGFFLSVPAKDPGAVCDELHKDLVFAVPLKLGVRIAACSVSTAKMKGIAAKVLKAQQAVEG</sequence>
<dbReference type="CDD" id="cd00609">
    <property type="entry name" value="AAT_like"/>
    <property type="match status" value="1"/>
</dbReference>
<evidence type="ECO:0000259" key="7">
    <source>
        <dbReference type="Pfam" id="PF00155"/>
    </source>
</evidence>
<dbReference type="SUPFAM" id="SSF53383">
    <property type="entry name" value="PLP-dependent transferases"/>
    <property type="match status" value="1"/>
</dbReference>
<dbReference type="PANTHER" id="PTHR11879">
    <property type="entry name" value="ASPARTATE AMINOTRANSFERASE"/>
    <property type="match status" value="1"/>
</dbReference>
<dbReference type="Gene3D" id="3.40.640.10">
    <property type="entry name" value="Type I PLP-dependent aspartate aminotransferase-like (Major domain)"/>
    <property type="match status" value="1"/>
</dbReference>
<dbReference type="InterPro" id="IPR015424">
    <property type="entry name" value="PyrdxlP-dep_Trfase"/>
</dbReference>
<proteinExistence type="inferred from homology"/>